<organism evidence="1 2">
    <name type="scientific">Xyrichtys novacula</name>
    <name type="common">Pearly razorfish</name>
    <name type="synonym">Hemipteronotus novacula</name>
    <dbReference type="NCBI Taxonomy" id="13765"/>
    <lineage>
        <taxon>Eukaryota</taxon>
        <taxon>Metazoa</taxon>
        <taxon>Chordata</taxon>
        <taxon>Craniata</taxon>
        <taxon>Vertebrata</taxon>
        <taxon>Euteleostomi</taxon>
        <taxon>Actinopterygii</taxon>
        <taxon>Neopterygii</taxon>
        <taxon>Teleostei</taxon>
        <taxon>Neoteleostei</taxon>
        <taxon>Acanthomorphata</taxon>
        <taxon>Eupercaria</taxon>
        <taxon>Labriformes</taxon>
        <taxon>Labridae</taxon>
        <taxon>Xyrichtys</taxon>
    </lineage>
</organism>
<proteinExistence type="predicted"/>
<accession>A0AAV1EHJ4</accession>
<keyword evidence="2" id="KW-1185">Reference proteome</keyword>
<dbReference type="AlphaFoldDB" id="A0AAV1EHJ4"/>
<reference evidence="1" key="1">
    <citation type="submission" date="2023-08" db="EMBL/GenBank/DDBJ databases">
        <authorList>
            <person name="Alioto T."/>
            <person name="Alioto T."/>
            <person name="Gomez Garrido J."/>
        </authorList>
    </citation>
    <scope>NUCLEOTIDE SEQUENCE</scope>
</reference>
<evidence type="ECO:0000313" key="2">
    <source>
        <dbReference type="Proteomes" id="UP001178508"/>
    </source>
</evidence>
<evidence type="ECO:0000313" key="1">
    <source>
        <dbReference type="EMBL" id="CAJ1048200.1"/>
    </source>
</evidence>
<dbReference type="Proteomes" id="UP001178508">
    <property type="component" value="Unassembled WGS sequence"/>
</dbReference>
<comment type="caution">
    <text evidence="1">The sequence shown here is derived from an EMBL/GenBank/DDBJ whole genome shotgun (WGS) entry which is preliminary data.</text>
</comment>
<protein>
    <submittedName>
        <fullName evidence="1">Zinc finger BED domain-containing 4-like isoform X3</fullName>
    </submittedName>
</protein>
<sequence>MALPAVTPFEVLANVGACWKRWLNSFELYLVASGIRNDAWKRALLQHLPRAKVQDIFFTMDDTTDGGYVQ</sequence>
<dbReference type="EMBL" id="CAUIWU010000002">
    <property type="protein sequence ID" value="CAJ1048200.1"/>
    <property type="molecule type" value="Genomic_DNA"/>
</dbReference>
<name>A0AAV1EHJ4_XYRNO</name>
<gene>
    <name evidence="1" type="ORF">XNOV1_A018018</name>
</gene>